<keyword evidence="1" id="KW-0812">Transmembrane</keyword>
<reference evidence="2 3" key="1">
    <citation type="submission" date="2019-01" db="EMBL/GenBank/DDBJ databases">
        <title>Bacillus sp. M5HDSG1-1, whole genome shotgun sequence.</title>
        <authorList>
            <person name="Tuo L."/>
        </authorList>
    </citation>
    <scope>NUCLEOTIDE SEQUENCE [LARGE SCALE GENOMIC DNA]</scope>
    <source>
        <strain evidence="2 3">M5HDSG1-1</strain>
    </source>
</reference>
<feature type="transmembrane region" description="Helical" evidence="1">
    <location>
        <begin position="60"/>
        <end position="80"/>
    </location>
</feature>
<keyword evidence="1" id="KW-0472">Membrane</keyword>
<dbReference type="Proteomes" id="UP000288024">
    <property type="component" value="Unassembled WGS sequence"/>
</dbReference>
<comment type="caution">
    <text evidence="2">The sequence shown here is derived from an EMBL/GenBank/DDBJ whole genome shotgun (WGS) entry which is preliminary data.</text>
</comment>
<evidence type="ECO:0000313" key="2">
    <source>
        <dbReference type="EMBL" id="RVT57778.1"/>
    </source>
</evidence>
<proteinExistence type="predicted"/>
<keyword evidence="3" id="KW-1185">Reference proteome</keyword>
<accession>A0A3S2TUJ0</accession>
<evidence type="ECO:0000256" key="1">
    <source>
        <dbReference type="SAM" id="Phobius"/>
    </source>
</evidence>
<dbReference type="EMBL" id="RZTZ01000015">
    <property type="protein sequence ID" value="RVT57778.1"/>
    <property type="molecule type" value="Genomic_DNA"/>
</dbReference>
<organism evidence="2 3">
    <name type="scientific">Niallia taxi</name>
    <dbReference type="NCBI Taxonomy" id="2499688"/>
    <lineage>
        <taxon>Bacteria</taxon>
        <taxon>Bacillati</taxon>
        <taxon>Bacillota</taxon>
        <taxon>Bacilli</taxon>
        <taxon>Bacillales</taxon>
        <taxon>Bacillaceae</taxon>
        <taxon>Niallia</taxon>
    </lineage>
</organism>
<gene>
    <name evidence="2" type="ORF">EM808_23820</name>
</gene>
<sequence>MPIALQAFTNTANTVRIADSATAPGPVVTVGPQIPLVDGNSSYIWSPVSVSGQTVTFRSVFSLGAPLLGIALPLTVFYAYAGNETVSVTGTLQVLDVLGVIVLTIPLFSGDTNLGNPLNVSTIAADTLLAASILGGTINITIDAVVTAPITTPYEPVNTGRYLGEITVQTIV</sequence>
<dbReference type="RefSeq" id="WP_127741537.1">
    <property type="nucleotide sequence ID" value="NZ_CAJCKN010000153.1"/>
</dbReference>
<dbReference type="AlphaFoldDB" id="A0A3S2TUJ0"/>
<evidence type="ECO:0000313" key="3">
    <source>
        <dbReference type="Proteomes" id="UP000288024"/>
    </source>
</evidence>
<protein>
    <submittedName>
        <fullName evidence="2">Uncharacterized protein</fullName>
    </submittedName>
</protein>
<feature type="transmembrane region" description="Helical" evidence="1">
    <location>
        <begin position="86"/>
        <end position="108"/>
    </location>
</feature>
<name>A0A3S2TUJ0_9BACI</name>
<keyword evidence="1" id="KW-1133">Transmembrane helix</keyword>
<dbReference type="GeneID" id="87617701"/>